<evidence type="ECO:0000313" key="6">
    <source>
        <dbReference type="Proteomes" id="UP000567795"/>
    </source>
</evidence>
<keyword evidence="6" id="KW-1185">Reference proteome</keyword>
<reference evidence="5 6" key="1">
    <citation type="submission" date="2020-07" db="EMBL/GenBank/DDBJ databases">
        <title>Sequencing the genomes of 1000 actinobacteria strains.</title>
        <authorList>
            <person name="Klenk H.-P."/>
        </authorList>
    </citation>
    <scope>NUCLEOTIDE SEQUENCE [LARGE SCALE GENOMIC DNA]</scope>
    <source>
        <strain evidence="5 6">DSM 42178</strain>
    </source>
</reference>
<keyword evidence="1 5" id="KW-0489">Methyltransferase</keyword>
<dbReference type="Proteomes" id="UP000567795">
    <property type="component" value="Unassembled WGS sequence"/>
</dbReference>
<dbReference type="SUPFAM" id="SSF53335">
    <property type="entry name" value="S-adenosyl-L-methionine-dependent methyltransferases"/>
    <property type="match status" value="1"/>
</dbReference>
<evidence type="ECO:0000256" key="1">
    <source>
        <dbReference type="ARBA" id="ARBA00022603"/>
    </source>
</evidence>
<accession>A0A852ZVF7</accession>
<dbReference type="Gene3D" id="3.40.50.150">
    <property type="entry name" value="Vaccinia Virus protein VP39"/>
    <property type="match status" value="1"/>
</dbReference>
<sequence length="237" mass="25839">MPFDHNDHYHRLLLRRLPAKAATALDVGCGTGRFARRLAGLGVDVDAIDPSAEAIRAARELSDRELSARGVRPPRYRQADVTREELPRGHYDYVSCLASIHHMPFETVARLRDALAPGGVLVILGCYPERTPADFAWSLAAVPANAVARIAVAAAERTRRAPAPAAERAAVERAPAPAAERAVADPTAVRAPVKAPTMPLRQIRQEAVALLPGCTIRRLLFWRYLLVYRAPEPAAAR</sequence>
<evidence type="ECO:0000313" key="5">
    <source>
        <dbReference type="EMBL" id="NYI06366.1"/>
    </source>
</evidence>
<dbReference type="AlphaFoldDB" id="A0A852ZVF7"/>
<evidence type="ECO:0000256" key="2">
    <source>
        <dbReference type="ARBA" id="ARBA00022679"/>
    </source>
</evidence>
<dbReference type="GO" id="GO:0008168">
    <property type="term" value="F:methyltransferase activity"/>
    <property type="evidence" value="ECO:0007669"/>
    <property type="project" value="UniProtKB-KW"/>
</dbReference>
<comment type="caution">
    <text evidence="5">The sequence shown here is derived from an EMBL/GenBank/DDBJ whole genome shotgun (WGS) entry which is preliminary data.</text>
</comment>
<dbReference type="GO" id="GO:0032259">
    <property type="term" value="P:methylation"/>
    <property type="evidence" value="ECO:0007669"/>
    <property type="project" value="UniProtKB-KW"/>
</dbReference>
<dbReference type="CDD" id="cd02440">
    <property type="entry name" value="AdoMet_MTases"/>
    <property type="match status" value="1"/>
</dbReference>
<dbReference type="Pfam" id="PF08242">
    <property type="entry name" value="Methyltransf_12"/>
    <property type="match status" value="1"/>
</dbReference>
<protein>
    <submittedName>
        <fullName evidence="5">2-polyprenyl-3-methyl-5-hydroxy-6-metoxy-1, 4-benzoquinol methylase</fullName>
    </submittedName>
</protein>
<gene>
    <name evidence="5" type="ORF">FHU37_003309</name>
</gene>
<feature type="domain" description="Methyltransferase type 12" evidence="4">
    <location>
        <begin position="25"/>
        <end position="121"/>
    </location>
</feature>
<keyword evidence="3" id="KW-0949">S-adenosyl-L-methionine</keyword>
<dbReference type="InterPro" id="IPR029063">
    <property type="entry name" value="SAM-dependent_MTases_sf"/>
</dbReference>
<evidence type="ECO:0000259" key="4">
    <source>
        <dbReference type="Pfam" id="PF08242"/>
    </source>
</evidence>
<evidence type="ECO:0000256" key="3">
    <source>
        <dbReference type="ARBA" id="ARBA00022691"/>
    </source>
</evidence>
<organism evidence="5 6">
    <name type="scientific">Allostreptomyces psammosilenae</name>
    <dbReference type="NCBI Taxonomy" id="1892865"/>
    <lineage>
        <taxon>Bacteria</taxon>
        <taxon>Bacillati</taxon>
        <taxon>Actinomycetota</taxon>
        <taxon>Actinomycetes</taxon>
        <taxon>Kitasatosporales</taxon>
        <taxon>Streptomycetaceae</taxon>
        <taxon>Allostreptomyces</taxon>
    </lineage>
</organism>
<name>A0A852ZVF7_9ACTN</name>
<dbReference type="PANTHER" id="PTHR43464">
    <property type="entry name" value="METHYLTRANSFERASE"/>
    <property type="match status" value="1"/>
</dbReference>
<dbReference type="PANTHER" id="PTHR43464:SF19">
    <property type="entry name" value="UBIQUINONE BIOSYNTHESIS O-METHYLTRANSFERASE, MITOCHONDRIAL"/>
    <property type="match status" value="1"/>
</dbReference>
<dbReference type="RefSeq" id="WP_179814960.1">
    <property type="nucleotide sequence ID" value="NZ_JACBZD010000001.1"/>
</dbReference>
<dbReference type="InterPro" id="IPR013217">
    <property type="entry name" value="Methyltransf_12"/>
</dbReference>
<keyword evidence="2" id="KW-0808">Transferase</keyword>
<proteinExistence type="predicted"/>
<dbReference type="EMBL" id="JACBZD010000001">
    <property type="protein sequence ID" value="NYI06366.1"/>
    <property type="molecule type" value="Genomic_DNA"/>
</dbReference>